<dbReference type="Proteomes" id="UP000006701">
    <property type="component" value="Unassembled WGS sequence"/>
</dbReference>
<keyword evidence="4" id="KW-1185">Reference proteome</keyword>
<feature type="compositionally biased region" description="Basic and acidic residues" evidence="1">
    <location>
        <begin position="218"/>
        <end position="229"/>
    </location>
</feature>
<dbReference type="eggNOG" id="ENOG502S1SC">
    <property type="taxonomic scope" value="Eukaryota"/>
</dbReference>
<name>A1CHI8_ASPCL</name>
<organism evidence="3 4">
    <name type="scientific">Aspergillus clavatus (strain ATCC 1007 / CBS 513.65 / DSM 816 / NCTC 3887 / NRRL 1 / QM 1276 / 107)</name>
    <dbReference type="NCBI Taxonomy" id="344612"/>
    <lineage>
        <taxon>Eukaryota</taxon>
        <taxon>Fungi</taxon>
        <taxon>Dikarya</taxon>
        <taxon>Ascomycota</taxon>
        <taxon>Pezizomycotina</taxon>
        <taxon>Eurotiomycetes</taxon>
        <taxon>Eurotiomycetidae</taxon>
        <taxon>Eurotiales</taxon>
        <taxon>Aspergillaceae</taxon>
        <taxon>Aspergillus</taxon>
        <taxon>Aspergillus subgen. Fumigati</taxon>
    </lineage>
</organism>
<dbReference type="OMA" id="IGHVRHD"/>
<reference evidence="3 4" key="1">
    <citation type="journal article" date="2008" name="PLoS Genet.">
        <title>Genomic islands in the pathogenic filamentous fungus Aspergillus fumigatus.</title>
        <authorList>
            <person name="Fedorova N.D."/>
            <person name="Khaldi N."/>
            <person name="Joardar V.S."/>
            <person name="Maiti R."/>
            <person name="Amedeo P."/>
            <person name="Anderson M.J."/>
            <person name="Crabtree J."/>
            <person name="Silva J.C."/>
            <person name="Badger J.H."/>
            <person name="Albarraq A."/>
            <person name="Angiuoli S."/>
            <person name="Bussey H."/>
            <person name="Bowyer P."/>
            <person name="Cotty P.J."/>
            <person name="Dyer P.S."/>
            <person name="Egan A."/>
            <person name="Galens K."/>
            <person name="Fraser-Liggett C.M."/>
            <person name="Haas B.J."/>
            <person name="Inman J.M."/>
            <person name="Kent R."/>
            <person name="Lemieux S."/>
            <person name="Malavazi I."/>
            <person name="Orvis J."/>
            <person name="Roemer T."/>
            <person name="Ronning C.M."/>
            <person name="Sundaram J.P."/>
            <person name="Sutton G."/>
            <person name="Turner G."/>
            <person name="Venter J.C."/>
            <person name="White O.R."/>
            <person name="Whitty B.R."/>
            <person name="Youngman P."/>
            <person name="Wolfe K.H."/>
            <person name="Goldman G.H."/>
            <person name="Wortman J.R."/>
            <person name="Jiang B."/>
            <person name="Denning D.W."/>
            <person name="Nierman W.C."/>
        </authorList>
    </citation>
    <scope>NUCLEOTIDE SEQUENCE [LARGE SCALE GENOMIC DNA]</scope>
    <source>
        <strain evidence="4">ATCC 1007 / CBS 513.65 / DSM 816 / NCTC 3887 / NRRL 1</strain>
    </source>
</reference>
<dbReference type="VEuPathDB" id="FungiDB:ACLA_048120"/>
<dbReference type="KEGG" id="act:ACLA_048120"/>
<keyword evidence="2" id="KW-0812">Transmembrane</keyword>
<dbReference type="HOGENOM" id="CLU_027663_1_1_1"/>
<evidence type="ECO:0000313" key="3">
    <source>
        <dbReference type="EMBL" id="EAW10343.1"/>
    </source>
</evidence>
<feature type="compositionally biased region" description="Low complexity" evidence="1">
    <location>
        <begin position="233"/>
        <end position="250"/>
    </location>
</feature>
<keyword evidence="2" id="KW-1133">Transmembrane helix</keyword>
<dbReference type="AlphaFoldDB" id="A1CHI8"/>
<sequence length="435" mass="47539">MYIPAPTHGLVARQNGTSTETKDAKPDPGPNGSDKNITYVIVVLAAVCFLSLIAIVWFVLRYLRKKGCSPKYIPSKFLKEKWTRWNVGKSYDPVANGSAVNRNASAPGTDGTEMAARTTNTVRRDASIRSIATLPAYSANPNTGEQVIAREGERDGMDTVVEYPETAEEEEARREGLMASLYQARVRRREELAAREARRQARREARVRGDHAQLELLRDEDRRLRDRQRNRSHSSTNESGSTSNLSSALEQSRGRDRRISSVSYADVGYVRHDGSRVRAPSLDSDRRPLLFSTPSAGFDTSNRSSLVEATSIHSRGESYSSASTGPVDPGNLTRVQSQAHSMQSTMPSTPGGDEGDVGDLTIPPPDYDNLDWGEAPPYQSPDSPRGEQVARSRDLTAVPTIHVDVASPVSESPRGSPGPAPRSVDSSLENSPQAH</sequence>
<feature type="region of interest" description="Disordered" evidence="1">
    <location>
        <begin position="218"/>
        <end position="259"/>
    </location>
</feature>
<accession>A1CHI8</accession>
<evidence type="ECO:0000256" key="2">
    <source>
        <dbReference type="SAM" id="Phobius"/>
    </source>
</evidence>
<dbReference type="RefSeq" id="XP_001271769.1">
    <property type="nucleotide sequence ID" value="XM_001271768.1"/>
</dbReference>
<dbReference type="EMBL" id="DS027054">
    <property type="protein sequence ID" value="EAW10343.1"/>
    <property type="molecule type" value="Genomic_DNA"/>
</dbReference>
<dbReference type="GeneID" id="4704203"/>
<feature type="region of interest" description="Disordered" evidence="1">
    <location>
        <begin position="277"/>
        <end position="435"/>
    </location>
</feature>
<feature type="compositionally biased region" description="Polar residues" evidence="1">
    <location>
        <begin position="424"/>
        <end position="435"/>
    </location>
</feature>
<feature type="region of interest" description="Disordered" evidence="1">
    <location>
        <begin position="1"/>
        <end position="31"/>
    </location>
</feature>
<feature type="compositionally biased region" description="Polar residues" evidence="1">
    <location>
        <begin position="292"/>
        <end position="324"/>
    </location>
</feature>
<keyword evidence="2" id="KW-0472">Membrane</keyword>
<feature type="transmembrane region" description="Helical" evidence="2">
    <location>
        <begin position="37"/>
        <end position="60"/>
    </location>
</feature>
<feature type="compositionally biased region" description="Low complexity" evidence="1">
    <location>
        <begin position="410"/>
        <end position="423"/>
    </location>
</feature>
<evidence type="ECO:0000313" key="4">
    <source>
        <dbReference type="Proteomes" id="UP000006701"/>
    </source>
</evidence>
<dbReference type="OrthoDB" id="5376312at2759"/>
<evidence type="ECO:0000256" key="1">
    <source>
        <dbReference type="SAM" id="MobiDB-lite"/>
    </source>
</evidence>
<gene>
    <name evidence="3" type="ORF">ACLA_048120</name>
</gene>
<feature type="compositionally biased region" description="Polar residues" evidence="1">
    <location>
        <begin position="333"/>
        <end position="348"/>
    </location>
</feature>
<protein>
    <submittedName>
        <fullName evidence="3">Uncharacterized protein</fullName>
    </submittedName>
</protein>
<proteinExistence type="predicted"/>
<feature type="compositionally biased region" description="Basic and acidic residues" evidence="1">
    <location>
        <begin position="384"/>
        <end position="394"/>
    </location>
</feature>